<proteinExistence type="predicted"/>
<dbReference type="InParanoid" id="E9FSL6"/>
<dbReference type="EMBL" id="GL732524">
    <property type="protein sequence ID" value="EFX89805.1"/>
    <property type="molecule type" value="Genomic_DNA"/>
</dbReference>
<feature type="compositionally biased region" description="Polar residues" evidence="1">
    <location>
        <begin position="43"/>
        <end position="59"/>
    </location>
</feature>
<protein>
    <submittedName>
        <fullName evidence="2">Uncharacterized protein</fullName>
    </submittedName>
</protein>
<name>E9FSL6_DAPPU</name>
<evidence type="ECO:0000313" key="2">
    <source>
        <dbReference type="EMBL" id="EFX89805.1"/>
    </source>
</evidence>
<gene>
    <name evidence="2" type="ORF">DAPPUDRAFT_232884</name>
</gene>
<feature type="region of interest" description="Disordered" evidence="1">
    <location>
        <begin position="41"/>
        <end position="74"/>
    </location>
</feature>
<dbReference type="AlphaFoldDB" id="E9FSL6"/>
<keyword evidence="3" id="KW-1185">Reference proteome</keyword>
<dbReference type="Proteomes" id="UP000000305">
    <property type="component" value="Unassembled WGS sequence"/>
</dbReference>
<dbReference type="HOGENOM" id="CLU_1961795_0_0_1"/>
<sequence length="128" mass="14365">MTQAATAGYPEKTEPLLVMRRIKSTMDLGYVSSSLCEDGVYNQGHNKSQQSRQRPSVLQGQEDDSSSATAKTIRHDLVRPIQQCSESDQICCSGEDLEYSNQRIPFQTSIWCKTITSGGRFESYYITI</sequence>
<evidence type="ECO:0000313" key="3">
    <source>
        <dbReference type="Proteomes" id="UP000000305"/>
    </source>
</evidence>
<dbReference type="KEGG" id="dpx:DAPPUDRAFT_232884"/>
<organism evidence="2 3">
    <name type="scientific">Daphnia pulex</name>
    <name type="common">Water flea</name>
    <dbReference type="NCBI Taxonomy" id="6669"/>
    <lineage>
        <taxon>Eukaryota</taxon>
        <taxon>Metazoa</taxon>
        <taxon>Ecdysozoa</taxon>
        <taxon>Arthropoda</taxon>
        <taxon>Crustacea</taxon>
        <taxon>Branchiopoda</taxon>
        <taxon>Diplostraca</taxon>
        <taxon>Cladocera</taxon>
        <taxon>Anomopoda</taxon>
        <taxon>Daphniidae</taxon>
        <taxon>Daphnia</taxon>
    </lineage>
</organism>
<reference evidence="2 3" key="1">
    <citation type="journal article" date="2011" name="Science">
        <title>The ecoresponsive genome of Daphnia pulex.</title>
        <authorList>
            <person name="Colbourne J.K."/>
            <person name="Pfrender M.E."/>
            <person name="Gilbert D."/>
            <person name="Thomas W.K."/>
            <person name="Tucker A."/>
            <person name="Oakley T.H."/>
            <person name="Tokishita S."/>
            <person name="Aerts A."/>
            <person name="Arnold G.J."/>
            <person name="Basu M.K."/>
            <person name="Bauer D.J."/>
            <person name="Caceres C.E."/>
            <person name="Carmel L."/>
            <person name="Casola C."/>
            <person name="Choi J.H."/>
            <person name="Detter J.C."/>
            <person name="Dong Q."/>
            <person name="Dusheyko S."/>
            <person name="Eads B.D."/>
            <person name="Frohlich T."/>
            <person name="Geiler-Samerotte K.A."/>
            <person name="Gerlach D."/>
            <person name="Hatcher P."/>
            <person name="Jogdeo S."/>
            <person name="Krijgsveld J."/>
            <person name="Kriventseva E.V."/>
            <person name="Kultz D."/>
            <person name="Laforsch C."/>
            <person name="Lindquist E."/>
            <person name="Lopez J."/>
            <person name="Manak J.R."/>
            <person name="Muller J."/>
            <person name="Pangilinan J."/>
            <person name="Patwardhan R.P."/>
            <person name="Pitluck S."/>
            <person name="Pritham E.J."/>
            <person name="Rechtsteiner A."/>
            <person name="Rho M."/>
            <person name="Rogozin I.B."/>
            <person name="Sakarya O."/>
            <person name="Salamov A."/>
            <person name="Schaack S."/>
            <person name="Shapiro H."/>
            <person name="Shiga Y."/>
            <person name="Skalitzky C."/>
            <person name="Smith Z."/>
            <person name="Souvorov A."/>
            <person name="Sung W."/>
            <person name="Tang Z."/>
            <person name="Tsuchiya D."/>
            <person name="Tu H."/>
            <person name="Vos H."/>
            <person name="Wang M."/>
            <person name="Wolf Y.I."/>
            <person name="Yamagata H."/>
            <person name="Yamada T."/>
            <person name="Ye Y."/>
            <person name="Shaw J.R."/>
            <person name="Andrews J."/>
            <person name="Crease T.J."/>
            <person name="Tang H."/>
            <person name="Lucas S.M."/>
            <person name="Robertson H.M."/>
            <person name="Bork P."/>
            <person name="Koonin E.V."/>
            <person name="Zdobnov E.M."/>
            <person name="Grigoriev I.V."/>
            <person name="Lynch M."/>
            <person name="Boore J.L."/>
        </authorList>
    </citation>
    <scope>NUCLEOTIDE SEQUENCE [LARGE SCALE GENOMIC DNA]</scope>
</reference>
<evidence type="ECO:0000256" key="1">
    <source>
        <dbReference type="SAM" id="MobiDB-lite"/>
    </source>
</evidence>
<accession>E9FSL6</accession>